<evidence type="ECO:0000256" key="1">
    <source>
        <dbReference type="SAM" id="MobiDB-lite"/>
    </source>
</evidence>
<gene>
    <name evidence="2" type="ORF">OESDEN_19813</name>
</gene>
<keyword evidence="3" id="KW-1185">Reference proteome</keyword>
<feature type="region of interest" description="Disordered" evidence="1">
    <location>
        <begin position="39"/>
        <end position="64"/>
    </location>
</feature>
<dbReference type="EMBL" id="KN600400">
    <property type="protein sequence ID" value="KHJ80512.1"/>
    <property type="molecule type" value="Genomic_DNA"/>
</dbReference>
<protein>
    <submittedName>
        <fullName evidence="2">Uncharacterized protein</fullName>
    </submittedName>
</protein>
<evidence type="ECO:0000313" key="2">
    <source>
        <dbReference type="EMBL" id="KHJ80512.1"/>
    </source>
</evidence>
<dbReference type="Proteomes" id="UP000053660">
    <property type="component" value="Unassembled WGS sequence"/>
</dbReference>
<proteinExistence type="predicted"/>
<reference evidence="2 3" key="1">
    <citation type="submission" date="2014-03" db="EMBL/GenBank/DDBJ databases">
        <title>Draft genome of the hookworm Oesophagostomum dentatum.</title>
        <authorList>
            <person name="Mitreva M."/>
        </authorList>
    </citation>
    <scope>NUCLEOTIDE SEQUENCE [LARGE SCALE GENOMIC DNA]</scope>
    <source>
        <strain evidence="2 3">OD-Hann</strain>
    </source>
</reference>
<organism evidence="2 3">
    <name type="scientific">Oesophagostomum dentatum</name>
    <name type="common">Nodular worm</name>
    <dbReference type="NCBI Taxonomy" id="61180"/>
    <lineage>
        <taxon>Eukaryota</taxon>
        <taxon>Metazoa</taxon>
        <taxon>Ecdysozoa</taxon>
        <taxon>Nematoda</taxon>
        <taxon>Chromadorea</taxon>
        <taxon>Rhabditida</taxon>
        <taxon>Rhabditina</taxon>
        <taxon>Rhabditomorpha</taxon>
        <taxon>Strongyloidea</taxon>
        <taxon>Strongylidae</taxon>
        <taxon>Oesophagostomum</taxon>
    </lineage>
</organism>
<evidence type="ECO:0000313" key="3">
    <source>
        <dbReference type="Proteomes" id="UP000053660"/>
    </source>
</evidence>
<dbReference type="OrthoDB" id="5871317at2759"/>
<sequence>MERERDGEMLSQLCDLLDTDMLQIVNVVKDIKQQADRITDGNRRNDAASNQGREDEVTGVSDARDWRPSTVTSSVEAIVGTSQQMSLAMLNCIQSLSWVDPGVYGVGQNESFSEFIRRFKRKYGRVVTSDKALVEILGDGHLDGRAKSMFLSLPESVKKMDLENVVEEMGR</sequence>
<dbReference type="AlphaFoldDB" id="A0A0B1SAF0"/>
<name>A0A0B1SAF0_OESDE</name>
<accession>A0A0B1SAF0</accession>